<feature type="active site" description="Charge relay system" evidence="3">
    <location>
        <position position="73"/>
    </location>
</feature>
<accession>A0A177AZV7</accession>
<dbReference type="PANTHER" id="PTHR45847">
    <property type="entry name" value="FATTY ACID AMIDE HYDROLASE"/>
    <property type="match status" value="1"/>
</dbReference>
<dbReference type="GO" id="GO:0004040">
    <property type="term" value="F:amidase activity"/>
    <property type="evidence" value="ECO:0007669"/>
    <property type="project" value="TreeGrafter"/>
</dbReference>
<dbReference type="InterPro" id="IPR052096">
    <property type="entry name" value="Endocannabinoid_amidase"/>
</dbReference>
<evidence type="ECO:0000313" key="6">
    <source>
        <dbReference type="Proteomes" id="UP000078046"/>
    </source>
</evidence>
<evidence type="ECO:0000256" key="2">
    <source>
        <dbReference type="ARBA" id="ARBA00022801"/>
    </source>
</evidence>
<dbReference type="PROSITE" id="PS00571">
    <property type="entry name" value="AMIDASES"/>
    <property type="match status" value="1"/>
</dbReference>
<dbReference type="Pfam" id="PF01425">
    <property type="entry name" value="Amidase"/>
    <property type="match status" value="1"/>
</dbReference>
<dbReference type="PIRSF" id="PIRSF001221">
    <property type="entry name" value="Amidase_fungi"/>
    <property type="match status" value="1"/>
</dbReference>
<organism evidence="5 6">
    <name type="scientific">Intoshia linei</name>
    <dbReference type="NCBI Taxonomy" id="1819745"/>
    <lineage>
        <taxon>Eukaryota</taxon>
        <taxon>Metazoa</taxon>
        <taxon>Spiralia</taxon>
        <taxon>Lophotrochozoa</taxon>
        <taxon>Mesozoa</taxon>
        <taxon>Orthonectida</taxon>
        <taxon>Rhopaluridae</taxon>
        <taxon>Intoshia</taxon>
    </lineage>
</organism>
<dbReference type="InterPro" id="IPR023631">
    <property type="entry name" value="Amidase_dom"/>
</dbReference>
<evidence type="ECO:0000256" key="3">
    <source>
        <dbReference type="PIRSR" id="PIRSR001221-1"/>
    </source>
</evidence>
<dbReference type="GO" id="GO:0017064">
    <property type="term" value="F:fatty acid amide hydrolase activity"/>
    <property type="evidence" value="ECO:0007669"/>
    <property type="project" value="TreeGrafter"/>
</dbReference>
<feature type="active site" description="Acyl-ester intermediate" evidence="3">
    <location>
        <position position="175"/>
    </location>
</feature>
<keyword evidence="6" id="KW-1185">Reference proteome</keyword>
<sequence>MSINELLNQMKLPDFDRIELLRAYQYMAIVSHKHTNCLTAFNYDAESELTEKIKNRTQDHKDLLLQDLPLSIKDVHFMKGYDCTYGCPKYINKPIKENSKFIQCLIEQGAILFCRTNVPQTALSFNTNNPVFGVTANPHSNMKINYTSGGSSGGEAALISCGGSIIGIGSDIGGSIRIPSAMCGIVGIKPTQNRVSTTDMYEHESGQNLILPVNGPLARDVDGLVLVMKAMLSETMYKVDATMTPSYFREKIFNDERKLKIGYFVGSKNLNVLPCMRRAVHLTTDTLKSKGHTIVEWEPIGLEESIILFSKTILADGGEELLRLFKNDDLMPNLVQLRRVLSLPKVARSALTYFVPKNDVYQVALAKGINGVGSYKNWLKLYKEITELRLKIIKSLQDNDIDVIIVPGFAVPSVPENNTVNKEVSIWPVIYANVINFVAGSIPITNVCEQDLKDAKKEQLTNNTWCFSQLTQMCPNSMGMPINVQVYGKPNSEELVLSESLYALCKKTTANDRMCFVLKQGIERMLPVLDSPTLETYVKCENLLTELWSISPAFITFITTRSSKSLSSLIGSSINMLCNTARLENSFYTTMACSLKGNVISNIEKFFEQFINEDK</sequence>
<gene>
    <name evidence="5" type="ORF">A3Q56_05342</name>
</gene>
<dbReference type="AlphaFoldDB" id="A0A177AZV7"/>
<feature type="domain" description="Amidase" evidence="4">
    <location>
        <begin position="19"/>
        <end position="497"/>
    </location>
</feature>
<proteinExistence type="inferred from homology"/>
<dbReference type="EMBL" id="LWCA01000797">
    <property type="protein sequence ID" value="OAF66903.1"/>
    <property type="molecule type" value="Genomic_DNA"/>
</dbReference>
<dbReference type="OrthoDB" id="6428749at2759"/>
<feature type="active site" description="Charge relay system" evidence="3">
    <location>
        <position position="151"/>
    </location>
</feature>
<reference evidence="5 6" key="1">
    <citation type="submission" date="2016-04" db="EMBL/GenBank/DDBJ databases">
        <title>The genome of Intoshia linei affirms orthonectids as highly simplified spiralians.</title>
        <authorList>
            <person name="Mikhailov K.V."/>
            <person name="Slusarev G.S."/>
            <person name="Nikitin M.A."/>
            <person name="Logacheva M.D."/>
            <person name="Penin A."/>
            <person name="Aleoshin V."/>
            <person name="Panchin Y.V."/>
        </authorList>
    </citation>
    <scope>NUCLEOTIDE SEQUENCE [LARGE SCALE GENOMIC DNA]</scope>
    <source>
        <strain evidence="5">Intl2013</strain>
        <tissue evidence="5">Whole animal</tissue>
    </source>
</reference>
<name>A0A177AZV7_9BILA</name>
<comment type="similarity">
    <text evidence="1">Belongs to the amidase family.</text>
</comment>
<dbReference type="PANTHER" id="PTHR45847:SF6">
    <property type="entry name" value="FATTY ACID AMIDE HYDROLASE"/>
    <property type="match status" value="1"/>
</dbReference>
<dbReference type="GO" id="GO:0009062">
    <property type="term" value="P:fatty acid catabolic process"/>
    <property type="evidence" value="ECO:0007669"/>
    <property type="project" value="TreeGrafter"/>
</dbReference>
<evidence type="ECO:0000256" key="1">
    <source>
        <dbReference type="ARBA" id="ARBA00009199"/>
    </source>
</evidence>
<dbReference type="InterPro" id="IPR036928">
    <property type="entry name" value="AS_sf"/>
</dbReference>
<dbReference type="SUPFAM" id="SSF75304">
    <property type="entry name" value="Amidase signature (AS) enzymes"/>
    <property type="match status" value="1"/>
</dbReference>
<protein>
    <recommendedName>
        <fullName evidence="4">Amidase domain-containing protein</fullName>
    </recommendedName>
</protein>
<dbReference type="Proteomes" id="UP000078046">
    <property type="component" value="Unassembled WGS sequence"/>
</dbReference>
<comment type="caution">
    <text evidence="5">The sequence shown here is derived from an EMBL/GenBank/DDBJ whole genome shotgun (WGS) entry which is preliminary data.</text>
</comment>
<evidence type="ECO:0000313" key="5">
    <source>
        <dbReference type="EMBL" id="OAF66903.1"/>
    </source>
</evidence>
<keyword evidence="2" id="KW-0378">Hydrolase</keyword>
<dbReference type="Gene3D" id="3.90.1300.10">
    <property type="entry name" value="Amidase signature (AS) domain"/>
    <property type="match status" value="1"/>
</dbReference>
<dbReference type="InterPro" id="IPR020556">
    <property type="entry name" value="Amidase_CS"/>
</dbReference>
<evidence type="ECO:0000259" key="4">
    <source>
        <dbReference type="Pfam" id="PF01425"/>
    </source>
</evidence>